<evidence type="ECO:0000256" key="2">
    <source>
        <dbReference type="ARBA" id="ARBA00022771"/>
    </source>
</evidence>
<evidence type="ECO:0000259" key="6">
    <source>
        <dbReference type="PROSITE" id="PS50089"/>
    </source>
</evidence>
<accession>A0AA88A2Z1</accession>
<dbReference type="FunFam" id="3.30.40.10:FF:000239">
    <property type="entry name" value="probable BOI-related E3 ubiquitin-protein ligase 2"/>
    <property type="match status" value="1"/>
</dbReference>
<dbReference type="PROSITE" id="PS50089">
    <property type="entry name" value="ZF_RING_2"/>
    <property type="match status" value="1"/>
</dbReference>
<evidence type="ECO:0000256" key="1">
    <source>
        <dbReference type="ARBA" id="ARBA00022723"/>
    </source>
</evidence>
<protein>
    <recommendedName>
        <fullName evidence="6">RING-type domain-containing protein</fullName>
    </recommendedName>
</protein>
<evidence type="ECO:0000256" key="5">
    <source>
        <dbReference type="SAM" id="Coils"/>
    </source>
</evidence>
<reference evidence="7" key="1">
    <citation type="submission" date="2023-07" db="EMBL/GenBank/DDBJ databases">
        <title>draft genome sequence of fig (Ficus carica).</title>
        <authorList>
            <person name="Takahashi T."/>
            <person name="Nishimura K."/>
        </authorList>
    </citation>
    <scope>NUCLEOTIDE SEQUENCE</scope>
</reference>
<dbReference type="GO" id="GO:0004842">
    <property type="term" value="F:ubiquitin-protein transferase activity"/>
    <property type="evidence" value="ECO:0007669"/>
    <property type="project" value="TreeGrafter"/>
</dbReference>
<sequence length="267" mass="30730">MAIQAQLYQENLRFPFSQDNNLCGSGFSQFYFSAQQKNHHHQQQQQQILIQELQNLNQKNDKFWQNNDTTRPPSSMAYSSQEIDQYIKLHNERLRLVLQEQRRQQMAALVRRVEPKLSALLRDKDEEIARAAKRTVELEELLRRLEGESQAWQRVAQESEAMVVSLNQSLEQAREMAFTCPNIGAEDAESCCEVAMENRDEEGEEMERRGESGGKQGMLCKACNSRSSCVLLLPCRHLCSCKACEAFLDYCPVCRTAKKASIEALIF</sequence>
<proteinExistence type="predicted"/>
<dbReference type="GO" id="GO:0008270">
    <property type="term" value="F:zinc ion binding"/>
    <property type="evidence" value="ECO:0007669"/>
    <property type="project" value="UniProtKB-KW"/>
</dbReference>
<dbReference type="AlphaFoldDB" id="A0AA88A2Z1"/>
<gene>
    <name evidence="7" type="ORF">TIFTF001_007414</name>
</gene>
<name>A0AA88A2Z1_FICCA</name>
<evidence type="ECO:0000313" key="8">
    <source>
        <dbReference type="Proteomes" id="UP001187192"/>
    </source>
</evidence>
<evidence type="ECO:0000313" key="7">
    <source>
        <dbReference type="EMBL" id="GMN38188.1"/>
    </source>
</evidence>
<keyword evidence="5" id="KW-0175">Coiled coil</keyword>
<keyword evidence="8" id="KW-1185">Reference proteome</keyword>
<keyword evidence="1" id="KW-0479">Metal-binding</keyword>
<dbReference type="EMBL" id="BTGU01000007">
    <property type="protein sequence ID" value="GMN38188.1"/>
    <property type="molecule type" value="Genomic_DNA"/>
</dbReference>
<dbReference type="Proteomes" id="UP001187192">
    <property type="component" value="Unassembled WGS sequence"/>
</dbReference>
<dbReference type="Pfam" id="PF13920">
    <property type="entry name" value="zf-C3HC4_3"/>
    <property type="match status" value="1"/>
</dbReference>
<comment type="caution">
    <text evidence="7">The sequence shown here is derived from an EMBL/GenBank/DDBJ whole genome shotgun (WGS) entry which is preliminary data.</text>
</comment>
<organism evidence="7 8">
    <name type="scientific">Ficus carica</name>
    <name type="common">Common fig</name>
    <dbReference type="NCBI Taxonomy" id="3494"/>
    <lineage>
        <taxon>Eukaryota</taxon>
        <taxon>Viridiplantae</taxon>
        <taxon>Streptophyta</taxon>
        <taxon>Embryophyta</taxon>
        <taxon>Tracheophyta</taxon>
        <taxon>Spermatophyta</taxon>
        <taxon>Magnoliopsida</taxon>
        <taxon>eudicotyledons</taxon>
        <taxon>Gunneridae</taxon>
        <taxon>Pentapetalae</taxon>
        <taxon>rosids</taxon>
        <taxon>fabids</taxon>
        <taxon>Rosales</taxon>
        <taxon>Moraceae</taxon>
        <taxon>Ficeae</taxon>
        <taxon>Ficus</taxon>
    </lineage>
</organism>
<dbReference type="PANTHER" id="PTHR42647:SF6">
    <property type="entry name" value="RING-TYPE DOMAIN-CONTAINING PROTEIN"/>
    <property type="match status" value="1"/>
</dbReference>
<evidence type="ECO:0000256" key="4">
    <source>
        <dbReference type="PROSITE-ProRule" id="PRU00175"/>
    </source>
</evidence>
<keyword evidence="2 4" id="KW-0863">Zinc-finger</keyword>
<feature type="domain" description="RING-type" evidence="6">
    <location>
        <begin position="220"/>
        <end position="255"/>
    </location>
</feature>
<dbReference type="InterPro" id="IPR013083">
    <property type="entry name" value="Znf_RING/FYVE/PHD"/>
</dbReference>
<keyword evidence="3" id="KW-0862">Zinc</keyword>
<evidence type="ECO:0000256" key="3">
    <source>
        <dbReference type="ARBA" id="ARBA00022833"/>
    </source>
</evidence>
<dbReference type="Gene3D" id="3.30.40.10">
    <property type="entry name" value="Zinc/RING finger domain, C3HC4 (zinc finger)"/>
    <property type="match status" value="1"/>
</dbReference>
<dbReference type="CDD" id="cd16649">
    <property type="entry name" value="mRING-HC-C3HC5_CGRF1-like"/>
    <property type="match status" value="1"/>
</dbReference>
<feature type="coiled-coil region" evidence="5">
    <location>
        <begin position="121"/>
        <end position="176"/>
    </location>
</feature>
<dbReference type="InterPro" id="IPR001841">
    <property type="entry name" value="Znf_RING"/>
</dbReference>
<dbReference type="PANTHER" id="PTHR42647">
    <property type="entry name" value="SBP (S-RIBONUCLEASE BINDING PROTEIN) FAMILY PROTEIN"/>
    <property type="match status" value="1"/>
</dbReference>